<feature type="compositionally biased region" description="Polar residues" evidence="4">
    <location>
        <begin position="721"/>
        <end position="735"/>
    </location>
</feature>
<dbReference type="GO" id="GO:0007095">
    <property type="term" value="P:mitotic G2 DNA damage checkpoint signaling"/>
    <property type="evidence" value="ECO:0007669"/>
    <property type="project" value="TreeGrafter"/>
</dbReference>
<comment type="caution">
    <text evidence="6">The sequence shown here is derived from an EMBL/GenBank/DDBJ whole genome shotgun (WGS) entry which is preliminary data.</text>
</comment>
<dbReference type="GO" id="GO:0005634">
    <property type="term" value="C:nucleus"/>
    <property type="evidence" value="ECO:0007669"/>
    <property type="project" value="UniProtKB-SubCell"/>
</dbReference>
<dbReference type="GO" id="GO:0010997">
    <property type="term" value="F:anaphase-promoting complex binding"/>
    <property type="evidence" value="ECO:0007669"/>
    <property type="project" value="TreeGrafter"/>
</dbReference>
<name>A0AAE8M676_9HYPO</name>
<feature type="region of interest" description="Disordered" evidence="4">
    <location>
        <begin position="205"/>
        <end position="363"/>
    </location>
</feature>
<evidence type="ECO:0000256" key="3">
    <source>
        <dbReference type="ARBA" id="ARBA00023242"/>
    </source>
</evidence>
<protein>
    <submittedName>
        <fullName evidence="6">Related to URK1</fullName>
    </submittedName>
</protein>
<gene>
    <name evidence="6" type="ORF">FTOL_04857</name>
</gene>
<feature type="compositionally biased region" description="Basic and acidic residues" evidence="4">
    <location>
        <begin position="205"/>
        <end position="229"/>
    </location>
</feature>
<feature type="compositionally biased region" description="Polar residues" evidence="4">
    <location>
        <begin position="769"/>
        <end position="780"/>
    </location>
</feature>
<feature type="compositionally biased region" description="Basic and acidic residues" evidence="4">
    <location>
        <begin position="852"/>
        <end position="872"/>
    </location>
</feature>
<feature type="compositionally biased region" description="Acidic residues" evidence="4">
    <location>
        <begin position="585"/>
        <end position="599"/>
    </location>
</feature>
<feature type="region of interest" description="Disordered" evidence="4">
    <location>
        <begin position="1205"/>
        <end position="1270"/>
    </location>
</feature>
<dbReference type="InterPro" id="IPR024146">
    <property type="entry name" value="Claspin"/>
</dbReference>
<dbReference type="PANTHER" id="PTHR14396:SF10">
    <property type="entry name" value="CLASPIN"/>
    <property type="match status" value="1"/>
</dbReference>
<dbReference type="Proteomes" id="UP001187734">
    <property type="component" value="Unassembled WGS sequence"/>
</dbReference>
<feature type="compositionally biased region" description="Acidic residues" evidence="4">
    <location>
        <begin position="558"/>
        <end position="576"/>
    </location>
</feature>
<feature type="compositionally biased region" description="Basic and acidic residues" evidence="4">
    <location>
        <begin position="890"/>
        <end position="905"/>
    </location>
</feature>
<feature type="region of interest" description="Disordered" evidence="4">
    <location>
        <begin position="1"/>
        <end position="20"/>
    </location>
</feature>
<feature type="compositionally biased region" description="Basic and acidic residues" evidence="4">
    <location>
        <begin position="528"/>
        <end position="552"/>
    </location>
</feature>
<keyword evidence="7" id="KW-1185">Reference proteome</keyword>
<evidence type="ECO:0000313" key="6">
    <source>
        <dbReference type="EMBL" id="SPJ75126.1"/>
    </source>
</evidence>
<feature type="compositionally biased region" description="Acidic residues" evidence="4">
    <location>
        <begin position="1041"/>
        <end position="1053"/>
    </location>
</feature>
<feature type="region of interest" description="Disordered" evidence="4">
    <location>
        <begin position="523"/>
        <end position="688"/>
    </location>
</feature>
<feature type="compositionally biased region" description="Polar residues" evidence="4">
    <location>
        <begin position="1"/>
        <end position="15"/>
    </location>
</feature>
<reference evidence="6" key="1">
    <citation type="submission" date="2018-03" db="EMBL/GenBank/DDBJ databases">
        <authorList>
            <person name="Guldener U."/>
        </authorList>
    </citation>
    <scope>NUCLEOTIDE SEQUENCE</scope>
</reference>
<feature type="compositionally biased region" description="Polar residues" evidence="4">
    <location>
        <begin position="1055"/>
        <end position="1078"/>
    </location>
</feature>
<feature type="compositionally biased region" description="Basic and acidic residues" evidence="4">
    <location>
        <begin position="379"/>
        <end position="391"/>
    </location>
</feature>
<evidence type="ECO:0000256" key="1">
    <source>
        <dbReference type="ARBA" id="ARBA00004123"/>
    </source>
</evidence>
<feature type="compositionally biased region" description="Basic and acidic residues" evidence="4">
    <location>
        <begin position="74"/>
        <end position="83"/>
    </location>
</feature>
<feature type="compositionally biased region" description="Basic and acidic residues" evidence="4">
    <location>
        <begin position="264"/>
        <end position="275"/>
    </location>
</feature>
<feature type="region of interest" description="Disordered" evidence="4">
    <location>
        <begin position="828"/>
        <end position="943"/>
    </location>
</feature>
<feature type="compositionally biased region" description="Acidic residues" evidence="4">
    <location>
        <begin position="606"/>
        <end position="622"/>
    </location>
</feature>
<feature type="region of interest" description="Disordered" evidence="4">
    <location>
        <begin position="981"/>
        <end position="1008"/>
    </location>
</feature>
<dbReference type="GO" id="GO:0033314">
    <property type="term" value="P:mitotic DNA replication checkpoint signaling"/>
    <property type="evidence" value="ECO:0007669"/>
    <property type="project" value="TreeGrafter"/>
</dbReference>
<evidence type="ECO:0000256" key="4">
    <source>
        <dbReference type="SAM" id="MobiDB-lite"/>
    </source>
</evidence>
<feature type="region of interest" description="Disordered" evidence="4">
    <location>
        <begin position="1021"/>
        <end position="1175"/>
    </location>
</feature>
<dbReference type="InterPro" id="IPR018564">
    <property type="entry name" value="Repl_chkpnt_MRC1_dom"/>
</dbReference>
<feature type="region of interest" description="Disordered" evidence="4">
    <location>
        <begin position="33"/>
        <end position="192"/>
    </location>
</feature>
<evidence type="ECO:0000313" key="7">
    <source>
        <dbReference type="Proteomes" id="UP001187734"/>
    </source>
</evidence>
<feature type="compositionally biased region" description="Basic and acidic residues" evidence="4">
    <location>
        <begin position="1242"/>
        <end position="1270"/>
    </location>
</feature>
<feature type="region of interest" description="Disordered" evidence="4">
    <location>
        <begin position="721"/>
        <end position="780"/>
    </location>
</feature>
<keyword evidence="3" id="KW-0539">Nucleus</keyword>
<feature type="compositionally biased region" description="Acidic residues" evidence="4">
    <location>
        <begin position="988"/>
        <end position="997"/>
    </location>
</feature>
<feature type="compositionally biased region" description="Basic and acidic residues" evidence="4">
    <location>
        <begin position="461"/>
        <end position="470"/>
    </location>
</feature>
<feature type="compositionally biased region" description="Polar residues" evidence="4">
    <location>
        <begin position="152"/>
        <end position="175"/>
    </location>
</feature>
<feature type="compositionally biased region" description="Low complexity" evidence="4">
    <location>
        <begin position="1207"/>
        <end position="1221"/>
    </location>
</feature>
<dbReference type="PANTHER" id="PTHR14396">
    <property type="entry name" value="CLASPIN"/>
    <property type="match status" value="1"/>
</dbReference>
<proteinExistence type="predicted"/>
<feature type="compositionally biased region" description="Basic and acidic residues" evidence="4">
    <location>
        <begin position="757"/>
        <end position="768"/>
    </location>
</feature>
<feature type="domain" description="DNA replication checkpoint mediator MRC1" evidence="5">
    <location>
        <begin position="897"/>
        <end position="1036"/>
    </location>
</feature>
<feature type="compositionally biased region" description="Basic and acidic residues" evidence="4">
    <location>
        <begin position="105"/>
        <end position="122"/>
    </location>
</feature>
<dbReference type="EMBL" id="ONZP01000151">
    <property type="protein sequence ID" value="SPJ75126.1"/>
    <property type="molecule type" value="Genomic_DNA"/>
</dbReference>
<feature type="region of interest" description="Disordered" evidence="4">
    <location>
        <begin position="456"/>
        <end position="477"/>
    </location>
</feature>
<dbReference type="Pfam" id="PF09444">
    <property type="entry name" value="MRC1"/>
    <property type="match status" value="1"/>
</dbReference>
<evidence type="ECO:0000259" key="5">
    <source>
        <dbReference type="Pfam" id="PF09444"/>
    </source>
</evidence>
<feature type="compositionally biased region" description="Basic and acidic residues" evidence="4">
    <location>
        <begin position="1106"/>
        <end position="1119"/>
    </location>
</feature>
<sequence>MATASQASSPVSSGGTPKPLLLESKFKAQLAVLESSDDEASPSKKVTNDKPTNHLDLSQQPIQNEDASEESEEDIIRPRDKFAARMQGATRTAKDGNALNQNETALDRVRKSLLEQEDKENNVDMPDTQSKDDDTPVACRRLVRKAPPSPIARNTSRGVSSSRFVSLTRPSPSKSIHNHSDSEGDMPAFKSDRFKAMADRYIKKRQAEDAAKEAKQAEKRAQQEERTQELEEMVSDDGSGITDDEGGRRLTQTDRPSARKASKKAIEEMNRETQRMSRNMYLTHAAKTRKKISKNSLFERFNFRPAGEPQLKVASSSRGPTPHSDVEMQDADTPPSSPPGSKEAAETTEVPATIAENDDFDLPTIDTLAEATKLTLDKGKGKAIETPKEQEQPAQKPKRQFRVRLPPVQANATMLDSDDELEITTTSKDKVRAVFDMAPTKKAQEHSSVQTLRALAQVKSPGKDTRRNNENHGMTAGELQTYLQLKARQQAQVERDRRLELLKAQGHVIQTAEDREREIEEADNMFARAKEEAHRLMQQERAADKKEKKANGEVDPLAWDDSDDEEYQASSDEADGEVSAVELSGSEDEDAEGDEEEAEGNPMIEGEAEDGESEVSADDDGDSTPVASQDVNDDAEEIPAMRRRRTRKPVVLSDDEEDDAVKMTPKPKTTTVRMSPMVPNTQSPIAPRSVLRSAKKNFIPGLPVQGAAGLGLTQIFAGTMDDSQMDSANDPTQSMMPDFDHFPDSNFSATMDEPMEDMVRDSQNDDTQKTTQGVKLDFSQSQMRGLDSLLRQESTQISDMIDFTQDEGLQTQTPLKDRFIEAPISTVETMMADPEDPTQASPLVRRGRLRRKMEMSQRIEETPEPSSADKPDTAFNALREGAKKEKKKRLQAEFDYKNSKAKEMVQEQAEESEDEYAGLGGVDGEDSDNESTASLKDIIDDDAGNDVDEAKLAGFYADRERAEDEKQIEKLFKDVTNGMLRRKRGEGYDLDDSDDDGEARRRMKRRNFAKMHKALFADERVKKMAEKPGNEAFLKTIEDRGSDDEMDFLDAPEETNGSSQSQGEETSKTQTVPDSQPQKVLGSADNRPPAHLRRTRDGKKPSNIGEVRETLSDLLEEPHGSVIPATEAGSDSEDEEGAPSQARSDKENDGSNARRGRVAIVDRISLKRNTSSNVSTSRLAFATASSSSFKVPALLRRATTNSFVSGTASTTTSSAPSTQASGFGEEGKIKKGASKKSGVHAFARDSERRAKLEQNERKREERKVKGAERRIGVVGGLLGKGSFE</sequence>
<feature type="region of interest" description="Disordered" evidence="4">
    <location>
        <begin position="379"/>
        <end position="421"/>
    </location>
</feature>
<keyword evidence="2" id="KW-0597">Phosphoprotein</keyword>
<evidence type="ECO:0000256" key="2">
    <source>
        <dbReference type="ARBA" id="ARBA00022553"/>
    </source>
</evidence>
<accession>A0AAE8M676</accession>
<comment type="subcellular location">
    <subcellularLocation>
        <location evidence="1">Nucleus</location>
    </subcellularLocation>
</comment>
<organism evidence="6 7">
    <name type="scientific">Fusarium torulosum</name>
    <dbReference type="NCBI Taxonomy" id="33205"/>
    <lineage>
        <taxon>Eukaryota</taxon>
        <taxon>Fungi</taxon>
        <taxon>Dikarya</taxon>
        <taxon>Ascomycota</taxon>
        <taxon>Pezizomycotina</taxon>
        <taxon>Sordariomycetes</taxon>
        <taxon>Hypocreomycetidae</taxon>
        <taxon>Hypocreales</taxon>
        <taxon>Nectriaceae</taxon>
        <taxon>Fusarium</taxon>
    </lineage>
</organism>